<reference evidence="1" key="1">
    <citation type="submission" date="2017-01" db="EMBL/GenBank/DDBJ databases">
        <authorList>
            <person name="Assis F.L."/>
            <person name="Abrahao J.S."/>
            <person name="Silva L."/>
            <person name="Khalil J.B."/>
            <person name="Rodrigues R."/>
            <person name="Silva L.S."/>
            <person name="Arantes T."/>
            <person name="Boratto P."/>
            <person name="Andrade M."/>
            <person name="Kroon E.G."/>
            <person name="Ribeiro B."/>
            <person name="Bergier I."/>
            <person name="Seligmann H."/>
            <person name="Ghigo E."/>
            <person name="Colson P."/>
            <person name="Levasseur A."/>
            <person name="Raoult D."/>
            <person name="Scola B.L."/>
        </authorList>
    </citation>
    <scope>NUCLEOTIDE SEQUENCE</scope>
    <source>
        <strain evidence="1">Soda lake</strain>
    </source>
</reference>
<dbReference type="GO" id="GO:0016740">
    <property type="term" value="F:transferase activity"/>
    <property type="evidence" value="ECO:0007669"/>
    <property type="project" value="UniProtKB-KW"/>
</dbReference>
<evidence type="ECO:0000313" key="1">
    <source>
        <dbReference type="EMBL" id="QKU35662.1"/>
    </source>
</evidence>
<proteinExistence type="predicted"/>
<protein>
    <submittedName>
        <fullName evidence="1">Glycosyl transferase family protein</fullName>
    </submittedName>
</protein>
<keyword evidence="1" id="KW-0808">Transferase</keyword>
<reference evidence="1" key="2">
    <citation type="journal article" date="2018" name="Nat. Commun.">
        <title>Tailed giant Tupanvirus possesses the most complete translational apparatus of the known virosphere.</title>
        <authorList>
            <person name="Abrahao J."/>
            <person name="Silva L."/>
            <person name="Silva L.S."/>
            <person name="Khalil J.Y.B."/>
            <person name="Rodrigues R."/>
            <person name="Arantes T."/>
            <person name="Assis F."/>
            <person name="Boratto P."/>
            <person name="Andrade M."/>
            <person name="Kroon E.G."/>
            <person name="Ribeiro B."/>
            <person name="Bergier I."/>
            <person name="Seligmann H."/>
            <person name="Ghigo E."/>
            <person name="Colson P."/>
            <person name="Levasseur A."/>
            <person name="Kroemer G."/>
            <person name="Raoult D."/>
            <person name="La Scola B."/>
        </authorList>
    </citation>
    <scope>NUCLEOTIDE SEQUENCE [LARGE SCALE GENOMIC DNA]</scope>
    <source>
        <strain evidence="1">Soda lake</strain>
    </source>
</reference>
<organism evidence="1">
    <name type="scientific">Tupanvirus soda lake</name>
    <dbReference type="NCBI Taxonomy" id="2126985"/>
    <lineage>
        <taxon>Viruses</taxon>
        <taxon>Varidnaviria</taxon>
        <taxon>Bamfordvirae</taxon>
        <taxon>Nucleocytoviricota</taxon>
        <taxon>Megaviricetes</taxon>
        <taxon>Imitervirales</taxon>
        <taxon>Mimiviridae</taxon>
        <taxon>Megamimivirinae</taxon>
        <taxon>Tupanvirus</taxon>
        <taxon>Tupanvirus salinum</taxon>
    </lineage>
</organism>
<dbReference type="KEGG" id="vg:80519101"/>
<sequence length="67" mass="8256">MYALKYFVEQMSDEKIVIFEDDIDFEFLNYMSYQTWSEFEDDLPPDYNVVQMCTIYPIKTMWNLMLN</sequence>
<dbReference type="RefSeq" id="YP_010782337.1">
    <property type="nucleotide sequence ID" value="NC_075039.1"/>
</dbReference>
<name>A0A6N1P1F1_9VIRU</name>
<dbReference type="GeneID" id="80519101"/>
<accession>A0A6N1P1F1</accession>
<dbReference type="EMBL" id="KY523104">
    <property type="protein sequence ID" value="QKU35662.1"/>
    <property type="molecule type" value="Genomic_DNA"/>
</dbReference>